<keyword evidence="2" id="KW-1185">Reference proteome</keyword>
<gene>
    <name evidence="1" type="ORF">I4F81_012399</name>
</gene>
<comment type="caution">
    <text evidence="1">The sequence shown here is derived from an EMBL/GenBank/DDBJ whole genome shotgun (WGS) entry which is preliminary data.</text>
</comment>
<proteinExistence type="predicted"/>
<name>A0ACC3CJ29_PYRYE</name>
<reference evidence="1" key="1">
    <citation type="submission" date="2019-11" db="EMBL/GenBank/DDBJ databases">
        <title>Nori genome reveals adaptations in red seaweeds to the harsh intertidal environment.</title>
        <authorList>
            <person name="Wang D."/>
            <person name="Mao Y."/>
        </authorList>
    </citation>
    <scope>NUCLEOTIDE SEQUENCE</scope>
    <source>
        <tissue evidence="1">Gametophyte</tissue>
    </source>
</reference>
<sequence length="688" mass="75079">MELNLVLQRVDLLPCGEGSATTANPREVTALAERVSFLRRMVEEHSKAEDNVVLPKLEERVHGLVEKYSNEHVVERGLFEKLSALFVRLECLPSAVESERLVQSIREVTRALRDSMVSHLAEEEAQLWPLLVTHFTKDEAAEIVARIFGTMPAEHLQEMLPWMVRVLSASEQAEMMSHIFQVTRSTMFETWLKSWPTTAILNDTDTASAAAALVLLKGKVNMEAAIREIGRDASLPVEARGRMIHQLLLAPWVQTTAAAARSKDAARDAADRCYPGSVPGASGGASAGLAETSGASDADSAAGAGSSLGDGSAGTRLVPSTGAWPVTRGLVRQNAASGVSGDGMDVPSAGKVVPGYVRAPTQRELEPVFRTLPDGQRVRGCTHYLRAAKLRAKCCDRIYPCRLCHDAECGHTMDRSATEEMLCTFCGTVQPVAGKCAVDTCGRLLARYYCSVCKYFDDDTSRSIYHCHSCNVCRVGRGLGIDFFHCMKCNACMNMKYAREHRCVERALESDCPVCHQFLFTSTSPVKYLRCGHLMHVSCYRQYARRSYSCPICAKSLADMSTYFERLDYLLAGEQMPVEYRSARADVWCNDCSKPSVVPYHFLYNRCGFCCSYNTRVNSVDPNGGPAASPVASPSVSPALSATSMPPASVAQMAAVESPTAGAPALLAEARARTGRVATLSGRKRPRR</sequence>
<organism evidence="1 2">
    <name type="scientific">Pyropia yezoensis</name>
    <name type="common">Susabi-nori</name>
    <name type="synonym">Porphyra yezoensis</name>
    <dbReference type="NCBI Taxonomy" id="2788"/>
    <lineage>
        <taxon>Eukaryota</taxon>
        <taxon>Rhodophyta</taxon>
        <taxon>Bangiophyceae</taxon>
        <taxon>Bangiales</taxon>
        <taxon>Bangiaceae</taxon>
        <taxon>Pyropia</taxon>
    </lineage>
</organism>
<evidence type="ECO:0000313" key="1">
    <source>
        <dbReference type="EMBL" id="KAK1869934.1"/>
    </source>
</evidence>
<dbReference type="EMBL" id="CM020620">
    <property type="protein sequence ID" value="KAK1869934.1"/>
    <property type="molecule type" value="Genomic_DNA"/>
</dbReference>
<dbReference type="Proteomes" id="UP000798662">
    <property type="component" value="Chromosome 3"/>
</dbReference>
<protein>
    <submittedName>
        <fullName evidence="1">Uncharacterized protein</fullName>
    </submittedName>
</protein>
<accession>A0ACC3CJ29</accession>
<evidence type="ECO:0000313" key="2">
    <source>
        <dbReference type="Proteomes" id="UP000798662"/>
    </source>
</evidence>